<dbReference type="AlphaFoldDB" id="A0A2K3LS04"/>
<comment type="caution">
    <text evidence="1">The sequence shown here is derived from an EMBL/GenBank/DDBJ whole genome shotgun (WGS) entry which is preliminary data.</text>
</comment>
<gene>
    <name evidence="1" type="ORF">L195_g037338</name>
</gene>
<reference evidence="1 2" key="1">
    <citation type="journal article" date="2014" name="Am. J. Bot.">
        <title>Genome assembly and annotation for red clover (Trifolium pratense; Fabaceae).</title>
        <authorList>
            <person name="Istvanek J."/>
            <person name="Jaros M."/>
            <person name="Krenek A."/>
            <person name="Repkova J."/>
        </authorList>
    </citation>
    <scope>NUCLEOTIDE SEQUENCE [LARGE SCALE GENOMIC DNA]</scope>
    <source>
        <strain evidence="2">cv. Tatra</strain>
        <tissue evidence="1">Young leaves</tissue>
    </source>
</reference>
<organism evidence="1 2">
    <name type="scientific">Trifolium pratense</name>
    <name type="common">Red clover</name>
    <dbReference type="NCBI Taxonomy" id="57577"/>
    <lineage>
        <taxon>Eukaryota</taxon>
        <taxon>Viridiplantae</taxon>
        <taxon>Streptophyta</taxon>
        <taxon>Embryophyta</taxon>
        <taxon>Tracheophyta</taxon>
        <taxon>Spermatophyta</taxon>
        <taxon>Magnoliopsida</taxon>
        <taxon>eudicotyledons</taxon>
        <taxon>Gunneridae</taxon>
        <taxon>Pentapetalae</taxon>
        <taxon>rosids</taxon>
        <taxon>fabids</taxon>
        <taxon>Fabales</taxon>
        <taxon>Fabaceae</taxon>
        <taxon>Papilionoideae</taxon>
        <taxon>50 kb inversion clade</taxon>
        <taxon>NPAAA clade</taxon>
        <taxon>Hologalegina</taxon>
        <taxon>IRL clade</taxon>
        <taxon>Trifolieae</taxon>
        <taxon>Trifolium</taxon>
    </lineage>
</organism>
<accession>A0A2K3LS04</accession>
<name>A0A2K3LS04_TRIPR</name>
<dbReference type="EMBL" id="ASHM01039690">
    <property type="protein sequence ID" value="PNX81320.1"/>
    <property type="molecule type" value="Genomic_DNA"/>
</dbReference>
<proteinExistence type="predicted"/>
<evidence type="ECO:0000313" key="2">
    <source>
        <dbReference type="Proteomes" id="UP000236291"/>
    </source>
</evidence>
<sequence>MADNAMLKTLEEFNLKIQGIDSLIDCKGRMINQLRLDVVNPPNREEIEARMTTAIEELDELVKQRKVLVDNKHALATAHMNN</sequence>
<dbReference type="Proteomes" id="UP000236291">
    <property type="component" value="Unassembled WGS sequence"/>
</dbReference>
<evidence type="ECO:0000313" key="1">
    <source>
        <dbReference type="EMBL" id="PNX81320.1"/>
    </source>
</evidence>
<reference evidence="1 2" key="2">
    <citation type="journal article" date="2017" name="Front. Plant Sci.">
        <title>Gene Classification and Mining of Molecular Markers Useful in Red Clover (Trifolium pratense) Breeding.</title>
        <authorList>
            <person name="Istvanek J."/>
            <person name="Dluhosova J."/>
            <person name="Dluhos P."/>
            <person name="Patkova L."/>
            <person name="Nedelnik J."/>
            <person name="Repkova J."/>
        </authorList>
    </citation>
    <scope>NUCLEOTIDE SEQUENCE [LARGE SCALE GENOMIC DNA]</scope>
    <source>
        <strain evidence="2">cv. Tatra</strain>
        <tissue evidence="1">Young leaves</tissue>
    </source>
</reference>
<protein>
    <submittedName>
        <fullName evidence="1">Uncharacterized protein</fullName>
    </submittedName>
</protein>